<feature type="region of interest" description="Disordered" evidence="1">
    <location>
        <begin position="437"/>
        <end position="466"/>
    </location>
</feature>
<reference evidence="2 3" key="1">
    <citation type="journal article" date="2015" name="PLoS Pathog.">
        <title>Leptomonas seymouri: Adaptations to the Dixenous Life Cycle Analyzed by Genome Sequencing, Transcriptome Profiling and Co-infection with Leishmania donovani.</title>
        <authorList>
            <person name="Kraeva N."/>
            <person name="Butenko A."/>
            <person name="Hlavacova J."/>
            <person name="Kostygov A."/>
            <person name="Myskova J."/>
            <person name="Grybchuk D."/>
            <person name="Lestinova T."/>
            <person name="Votypka J."/>
            <person name="Volf P."/>
            <person name="Opperdoes F."/>
            <person name="Flegontov P."/>
            <person name="Lukes J."/>
            <person name="Yurchenko V."/>
        </authorList>
    </citation>
    <scope>NUCLEOTIDE SEQUENCE [LARGE SCALE GENOMIC DNA]</scope>
    <source>
        <strain evidence="2 3">ATCC 30220</strain>
    </source>
</reference>
<comment type="caution">
    <text evidence="2">The sequence shown here is derived from an EMBL/GenBank/DDBJ whole genome shotgun (WGS) entry which is preliminary data.</text>
</comment>
<dbReference type="EMBL" id="LJSK01000612">
    <property type="protein sequence ID" value="KPI82674.1"/>
    <property type="molecule type" value="Genomic_DNA"/>
</dbReference>
<accession>A0A0N1HSV0</accession>
<gene>
    <name evidence="2" type="ORF">ABL78_8313</name>
</gene>
<evidence type="ECO:0000256" key="1">
    <source>
        <dbReference type="SAM" id="MobiDB-lite"/>
    </source>
</evidence>
<proteinExistence type="predicted"/>
<dbReference type="Proteomes" id="UP000038009">
    <property type="component" value="Unassembled WGS sequence"/>
</dbReference>
<name>A0A0N1HSV0_LEPSE</name>
<evidence type="ECO:0000313" key="2">
    <source>
        <dbReference type="EMBL" id="KPI82674.1"/>
    </source>
</evidence>
<evidence type="ECO:0000313" key="3">
    <source>
        <dbReference type="Proteomes" id="UP000038009"/>
    </source>
</evidence>
<dbReference type="OMA" id="EAHTWAG"/>
<dbReference type="VEuPathDB" id="TriTrypDB:Lsey_0612_0010"/>
<dbReference type="AlphaFoldDB" id="A0A0N1HSV0"/>
<feature type="region of interest" description="Disordered" evidence="1">
    <location>
        <begin position="330"/>
        <end position="354"/>
    </location>
</feature>
<protein>
    <submittedName>
        <fullName evidence="2">Uncharacterized protein</fullName>
    </submittedName>
</protein>
<sequence>MNPFITGCPPVNPVPHRYNNVKWYHAVNSQQKLVDVSQEITRLYCGEDAVQMSASADCATRTPPHRVFGIEADVQWHPSLETAVMRYDTVPDDTEAILAAGSPSSLPLSGNEDLFTLEVFLYSVAQAVQGWKSRAAASTTFPLGPMYVIIKLDFKAFKAAQLFLTHAAERTWAGLETLCMSPTSSRSRRRSSIRSFVSSRRESSVGGTAAVSASSRGALPPPSVYVELWWNADVVAQTGANVHPLSFAAVPPEAVQQLMAHTAQALGHRLRFGFSLGWVLSLHPVPAEVLAKTRMRGVASPVYVAYSDTEDVTAMNTFLDGLSQALAGAPMEDASDASASPQRHHTHQAGPPALSAAHLSSSCVHLFTFPLLFESLFGDEYSENEKVEALNVTRKQQGSSSAVVDASLFASAHKASEGRRVAAVVVDHALHLFHPQRKGSVSSHNADNCESSQSLPSAAATDTEAVPEPRCFPTFWKIVRRPPSATEEWQANVNSKARSYFPYCNIDE</sequence>
<keyword evidence="3" id="KW-1185">Reference proteome</keyword>
<organism evidence="2 3">
    <name type="scientific">Leptomonas seymouri</name>
    <dbReference type="NCBI Taxonomy" id="5684"/>
    <lineage>
        <taxon>Eukaryota</taxon>
        <taxon>Discoba</taxon>
        <taxon>Euglenozoa</taxon>
        <taxon>Kinetoplastea</taxon>
        <taxon>Metakinetoplastina</taxon>
        <taxon>Trypanosomatida</taxon>
        <taxon>Trypanosomatidae</taxon>
        <taxon>Leishmaniinae</taxon>
        <taxon>Leptomonas</taxon>
    </lineage>
</organism>
<feature type="compositionally biased region" description="Polar residues" evidence="1">
    <location>
        <begin position="439"/>
        <end position="456"/>
    </location>
</feature>
<dbReference type="OrthoDB" id="266341at2759"/>